<dbReference type="EC" id="2.7.13.3" evidence="2"/>
<evidence type="ECO:0000256" key="4">
    <source>
        <dbReference type="PROSITE-ProRule" id="PRU00169"/>
    </source>
</evidence>
<dbReference type="PROSITE" id="PS50109">
    <property type="entry name" value="HIS_KIN"/>
    <property type="match status" value="1"/>
</dbReference>
<feature type="transmembrane region" description="Helical" evidence="5">
    <location>
        <begin position="91"/>
        <end position="109"/>
    </location>
</feature>
<feature type="modified residue" description="4-aspartylphosphate" evidence="4">
    <location>
        <position position="649"/>
    </location>
</feature>
<dbReference type="InterPro" id="IPR011006">
    <property type="entry name" value="CheY-like_superfamily"/>
</dbReference>
<keyword evidence="9" id="KW-1185">Reference proteome</keyword>
<evidence type="ECO:0000256" key="2">
    <source>
        <dbReference type="ARBA" id="ARBA00012438"/>
    </source>
</evidence>
<dbReference type="CDD" id="cd00082">
    <property type="entry name" value="HisKA"/>
    <property type="match status" value="1"/>
</dbReference>
<proteinExistence type="predicted"/>
<dbReference type="Pfam" id="PF00072">
    <property type="entry name" value="Response_reg"/>
    <property type="match status" value="1"/>
</dbReference>
<dbReference type="InterPro" id="IPR001789">
    <property type="entry name" value="Sig_transdc_resp-reg_receiver"/>
</dbReference>
<keyword evidence="5" id="KW-0812">Transmembrane</keyword>
<dbReference type="PROSITE" id="PS50110">
    <property type="entry name" value="RESPONSE_REGULATORY"/>
    <property type="match status" value="1"/>
</dbReference>
<comment type="catalytic activity">
    <reaction evidence="1">
        <text>ATP + protein L-histidine = ADP + protein N-phospho-L-histidine.</text>
        <dbReference type="EC" id="2.7.13.3"/>
    </reaction>
</comment>
<dbReference type="SUPFAM" id="SSF52172">
    <property type="entry name" value="CheY-like"/>
    <property type="match status" value="2"/>
</dbReference>
<keyword evidence="5" id="KW-0472">Membrane</keyword>
<protein>
    <recommendedName>
        <fullName evidence="2">histidine kinase</fullName>
        <ecNumber evidence="2">2.7.13.3</ecNumber>
    </recommendedName>
</protein>
<dbReference type="SUPFAM" id="SSF47384">
    <property type="entry name" value="Homodimeric domain of signal transducing histidine kinase"/>
    <property type="match status" value="1"/>
</dbReference>
<dbReference type="Proteomes" id="UP000626148">
    <property type="component" value="Unassembled WGS sequence"/>
</dbReference>
<feature type="transmembrane region" description="Helical" evidence="5">
    <location>
        <begin position="168"/>
        <end position="185"/>
    </location>
</feature>
<sequence length="719" mass="82040">MSWFYTPQHKAQKDRAILKRIDETLSRQGLPSAILHFLVFLLLEWQWLDVGPTPTGSYVFGLLLVVMAAWRFIMIAQFSDWYGRGPARWRDWFIASGFLHAAVWTAYMVYRLSGPDHPIELLGLLYTLAVASGGTFVYSLYGRTVRIYLAILLWPVAVYYAFRAAGDSHWYISLAFVALYFYLVSTAGRVSELVWGFLTHNHELKQRLRALEQAREANVIQASSNRRFINQLLHRVKNPLSGLLGVLGMLSHDEQSSEHQGMLNIARRSGHSILDLVNDLEAFIEQRDQSRVPQNIVFNLRKTLEHALSDMGSKAHEHGLELAYMYHPEVPERIESDPQWLSNAFRRLLDFALESAEEGEITVRIALDNRADDERLLLSFYFGNDESSVEDLNAAINRNMDTLPEDEDVSDQLTLMVAAAQFKAMGAELQAIEKDGLKKLRVSLPIKSSSQQASSFRPARFMAGRSVMLVDMTPINERALTAEFMSWDMTVTAWQIERLLDDEGELDTDFILLNIPVEDARAQEYLRQVQQLLDRLADHRARVFLYASELQRGLFSGLTGPFHFIEKPVSRDDLLRHLRESLEETHLDKVEEYRCSNTRVLLAEDNMVNQKVVSRLLERMGVSVQTCVNGQEAARMATTDSPYDLVIMDCLMPRMDGLESTRKIRQHELSSGDHVPIIAMTAEDTPEQERACLAAGMDDFMTKPVSYENLVTLIQRWVG</sequence>
<keyword evidence="3 4" id="KW-0597">Phosphoprotein</keyword>
<dbReference type="InterPro" id="IPR036890">
    <property type="entry name" value="HATPase_C_sf"/>
</dbReference>
<name>A0A918K7U4_9GAMM</name>
<dbReference type="InterPro" id="IPR005467">
    <property type="entry name" value="His_kinase_dom"/>
</dbReference>
<dbReference type="PANTHER" id="PTHR45339">
    <property type="entry name" value="HYBRID SIGNAL TRANSDUCTION HISTIDINE KINASE J"/>
    <property type="match status" value="1"/>
</dbReference>
<reference evidence="8" key="2">
    <citation type="submission" date="2020-09" db="EMBL/GenBank/DDBJ databases">
        <authorList>
            <person name="Sun Q."/>
            <person name="Kim S."/>
        </authorList>
    </citation>
    <scope>NUCLEOTIDE SEQUENCE</scope>
    <source>
        <strain evidence="8">KCTC 22169</strain>
    </source>
</reference>
<feature type="transmembrane region" description="Helical" evidence="5">
    <location>
        <begin position="121"/>
        <end position="138"/>
    </location>
</feature>
<feature type="domain" description="Histidine kinase" evidence="6">
    <location>
        <begin position="231"/>
        <end position="448"/>
    </location>
</feature>
<evidence type="ECO:0000259" key="7">
    <source>
        <dbReference type="PROSITE" id="PS50110"/>
    </source>
</evidence>
<organism evidence="8 9">
    <name type="scientific">Saccharospirillum salsuginis</name>
    <dbReference type="NCBI Taxonomy" id="418750"/>
    <lineage>
        <taxon>Bacteria</taxon>
        <taxon>Pseudomonadati</taxon>
        <taxon>Pseudomonadota</taxon>
        <taxon>Gammaproteobacteria</taxon>
        <taxon>Oceanospirillales</taxon>
        <taxon>Saccharospirillaceae</taxon>
        <taxon>Saccharospirillum</taxon>
    </lineage>
</organism>
<dbReference type="AlphaFoldDB" id="A0A918K7U4"/>
<keyword evidence="5" id="KW-1133">Transmembrane helix</keyword>
<dbReference type="EMBL" id="BMXR01000004">
    <property type="protein sequence ID" value="GGX51972.1"/>
    <property type="molecule type" value="Genomic_DNA"/>
</dbReference>
<accession>A0A918K7U4</accession>
<feature type="transmembrane region" description="Helical" evidence="5">
    <location>
        <begin position="145"/>
        <end position="162"/>
    </location>
</feature>
<feature type="transmembrane region" description="Helical" evidence="5">
    <location>
        <begin position="29"/>
        <end position="48"/>
    </location>
</feature>
<dbReference type="Gene3D" id="1.10.287.130">
    <property type="match status" value="1"/>
</dbReference>
<comment type="caution">
    <text evidence="8">The sequence shown here is derived from an EMBL/GenBank/DDBJ whole genome shotgun (WGS) entry which is preliminary data.</text>
</comment>
<evidence type="ECO:0000259" key="6">
    <source>
        <dbReference type="PROSITE" id="PS50109"/>
    </source>
</evidence>
<evidence type="ECO:0000313" key="9">
    <source>
        <dbReference type="Proteomes" id="UP000626148"/>
    </source>
</evidence>
<feature type="transmembrane region" description="Helical" evidence="5">
    <location>
        <begin position="60"/>
        <end position="79"/>
    </location>
</feature>
<evidence type="ECO:0000313" key="8">
    <source>
        <dbReference type="EMBL" id="GGX51972.1"/>
    </source>
</evidence>
<gene>
    <name evidence="8" type="ORF">GCM10007392_19120</name>
</gene>
<dbReference type="SMART" id="SM00448">
    <property type="entry name" value="REC"/>
    <property type="match status" value="1"/>
</dbReference>
<feature type="domain" description="Response regulatory" evidence="7">
    <location>
        <begin position="599"/>
        <end position="718"/>
    </location>
</feature>
<reference evidence="8" key="1">
    <citation type="journal article" date="2014" name="Int. J. Syst. Evol. Microbiol.">
        <title>Complete genome sequence of Corynebacterium casei LMG S-19264T (=DSM 44701T), isolated from a smear-ripened cheese.</title>
        <authorList>
            <consortium name="US DOE Joint Genome Institute (JGI-PGF)"/>
            <person name="Walter F."/>
            <person name="Albersmeier A."/>
            <person name="Kalinowski J."/>
            <person name="Ruckert C."/>
        </authorList>
    </citation>
    <scope>NUCLEOTIDE SEQUENCE</scope>
    <source>
        <strain evidence="8">KCTC 22169</strain>
    </source>
</reference>
<dbReference type="GO" id="GO:0000155">
    <property type="term" value="F:phosphorelay sensor kinase activity"/>
    <property type="evidence" value="ECO:0007669"/>
    <property type="project" value="InterPro"/>
</dbReference>
<dbReference type="SMART" id="SM00388">
    <property type="entry name" value="HisKA"/>
    <property type="match status" value="1"/>
</dbReference>
<dbReference type="PANTHER" id="PTHR45339:SF3">
    <property type="entry name" value="HISTIDINE KINASE"/>
    <property type="match status" value="1"/>
</dbReference>
<dbReference type="CDD" id="cd17546">
    <property type="entry name" value="REC_hyHK_CKI1_RcsC-like"/>
    <property type="match status" value="1"/>
</dbReference>
<dbReference type="InterPro" id="IPR036097">
    <property type="entry name" value="HisK_dim/P_sf"/>
</dbReference>
<dbReference type="Pfam" id="PF00512">
    <property type="entry name" value="HisKA"/>
    <property type="match status" value="1"/>
</dbReference>
<evidence type="ECO:0000256" key="3">
    <source>
        <dbReference type="ARBA" id="ARBA00022553"/>
    </source>
</evidence>
<dbReference type="InterPro" id="IPR003661">
    <property type="entry name" value="HisK_dim/P_dom"/>
</dbReference>
<dbReference type="Gene3D" id="3.40.50.2300">
    <property type="match status" value="1"/>
</dbReference>
<evidence type="ECO:0000256" key="5">
    <source>
        <dbReference type="SAM" id="Phobius"/>
    </source>
</evidence>
<evidence type="ECO:0000256" key="1">
    <source>
        <dbReference type="ARBA" id="ARBA00000085"/>
    </source>
</evidence>
<dbReference type="Gene3D" id="3.30.565.10">
    <property type="entry name" value="Histidine kinase-like ATPase, C-terminal domain"/>
    <property type="match status" value="1"/>
</dbReference>
<dbReference type="RefSeq" id="WP_189608320.1">
    <property type="nucleotide sequence ID" value="NZ_BMXR01000004.1"/>
</dbReference>
<dbReference type="SUPFAM" id="SSF55874">
    <property type="entry name" value="ATPase domain of HSP90 chaperone/DNA topoisomerase II/histidine kinase"/>
    <property type="match status" value="1"/>
</dbReference>